<evidence type="ECO:0000313" key="3">
    <source>
        <dbReference type="EMBL" id="SNZ18350.1"/>
    </source>
</evidence>
<gene>
    <name evidence="3" type="ORF">SAMN06269185_3340</name>
</gene>
<dbReference type="Gene3D" id="1.10.443.10">
    <property type="entry name" value="Intergrase catalytic core"/>
    <property type="match status" value="1"/>
</dbReference>
<keyword evidence="4" id="KW-1185">Reference proteome</keyword>
<keyword evidence="1" id="KW-0233">DNA recombination</keyword>
<dbReference type="OrthoDB" id="142231at2157"/>
<dbReference type="SUPFAM" id="SSF56349">
    <property type="entry name" value="DNA breaking-rejoining enzymes"/>
    <property type="match status" value="1"/>
</dbReference>
<dbReference type="PANTHER" id="PTHR30349">
    <property type="entry name" value="PHAGE INTEGRASE-RELATED"/>
    <property type="match status" value="1"/>
</dbReference>
<dbReference type="InterPro" id="IPR050090">
    <property type="entry name" value="Tyrosine_recombinase_XerCD"/>
</dbReference>
<evidence type="ECO:0000313" key="4">
    <source>
        <dbReference type="Proteomes" id="UP000219453"/>
    </source>
</evidence>
<dbReference type="CDD" id="cd00397">
    <property type="entry name" value="DNA_BRE_C"/>
    <property type="match status" value="1"/>
</dbReference>
<dbReference type="RefSeq" id="WP_097010207.1">
    <property type="nucleotide sequence ID" value="NZ_OBEJ01000010.1"/>
</dbReference>
<protein>
    <submittedName>
        <fullName evidence="3">Integrase/recombinase XerC/integrase/recombinase XerD</fullName>
    </submittedName>
</protein>
<dbReference type="AlphaFoldDB" id="A0A285P9C9"/>
<organism evidence="3 4">
    <name type="scientific">Natronoarchaeum philippinense</name>
    <dbReference type="NCBI Taxonomy" id="558529"/>
    <lineage>
        <taxon>Archaea</taxon>
        <taxon>Methanobacteriati</taxon>
        <taxon>Methanobacteriota</taxon>
        <taxon>Stenosarchaea group</taxon>
        <taxon>Halobacteria</taxon>
        <taxon>Halobacteriales</taxon>
        <taxon>Natronoarchaeaceae</taxon>
    </lineage>
</organism>
<evidence type="ECO:0000259" key="2">
    <source>
        <dbReference type="PROSITE" id="PS51898"/>
    </source>
</evidence>
<name>A0A285P9C9_NATPI</name>
<dbReference type="InterPro" id="IPR011010">
    <property type="entry name" value="DNA_brk_join_enz"/>
</dbReference>
<proteinExistence type="predicted"/>
<sequence>MSTDTVNSHSRAKAWLKPHQVRDLRTAAQSDVFLSYLRDRNEALIAMFFDTGLRVGELVQLDLDYLHLDEDPAYIFIPAHIQKDYPTDRSPGPREMNLAQDESTYDTVSRLRSYLNNRWRESDALFPSRQADRMTTESVRRVVRSLAEEGDVRPFLIDGSRGDPKDVTPHTLRHSVAYRMLHEEEDYTLYDVRNRLRHATIKTTEERYDHFDRI</sequence>
<dbReference type="PANTHER" id="PTHR30349:SF81">
    <property type="entry name" value="TYROSINE RECOMBINASE XERC"/>
    <property type="match status" value="1"/>
</dbReference>
<dbReference type="GO" id="GO:0015074">
    <property type="term" value="P:DNA integration"/>
    <property type="evidence" value="ECO:0007669"/>
    <property type="project" value="InterPro"/>
</dbReference>
<feature type="domain" description="Tyr recombinase" evidence="2">
    <location>
        <begin position="11"/>
        <end position="214"/>
    </location>
</feature>
<dbReference type="Pfam" id="PF00589">
    <property type="entry name" value="Phage_integrase"/>
    <property type="match status" value="1"/>
</dbReference>
<dbReference type="PROSITE" id="PS51898">
    <property type="entry name" value="TYR_RECOMBINASE"/>
    <property type="match status" value="1"/>
</dbReference>
<dbReference type="GO" id="GO:0003677">
    <property type="term" value="F:DNA binding"/>
    <property type="evidence" value="ECO:0007669"/>
    <property type="project" value="InterPro"/>
</dbReference>
<evidence type="ECO:0000256" key="1">
    <source>
        <dbReference type="ARBA" id="ARBA00023172"/>
    </source>
</evidence>
<accession>A0A285P9C9</accession>
<reference evidence="3 4" key="1">
    <citation type="submission" date="2017-09" db="EMBL/GenBank/DDBJ databases">
        <authorList>
            <person name="Ehlers B."/>
            <person name="Leendertz F.H."/>
        </authorList>
    </citation>
    <scope>NUCLEOTIDE SEQUENCE [LARGE SCALE GENOMIC DNA]</scope>
    <source>
        <strain evidence="3 4">DSM 27208</strain>
    </source>
</reference>
<dbReference type="GO" id="GO:0006310">
    <property type="term" value="P:DNA recombination"/>
    <property type="evidence" value="ECO:0007669"/>
    <property type="project" value="UniProtKB-KW"/>
</dbReference>
<dbReference type="InterPro" id="IPR013762">
    <property type="entry name" value="Integrase-like_cat_sf"/>
</dbReference>
<dbReference type="EMBL" id="OBEJ01000010">
    <property type="protein sequence ID" value="SNZ18350.1"/>
    <property type="molecule type" value="Genomic_DNA"/>
</dbReference>
<dbReference type="Proteomes" id="UP000219453">
    <property type="component" value="Unassembled WGS sequence"/>
</dbReference>
<dbReference type="InterPro" id="IPR002104">
    <property type="entry name" value="Integrase_catalytic"/>
</dbReference>